<gene>
    <name evidence="2" type="ORF">BKK52_11900</name>
</gene>
<accession>A0A1V3IUG3</accession>
<protein>
    <submittedName>
        <fullName evidence="2">Uncharacterized protein</fullName>
    </submittedName>
</protein>
<keyword evidence="1" id="KW-1133">Transmembrane helix</keyword>
<keyword evidence="3" id="KW-1185">Reference proteome</keyword>
<dbReference type="Proteomes" id="UP000189161">
    <property type="component" value="Unassembled WGS sequence"/>
</dbReference>
<reference evidence="2 3" key="1">
    <citation type="submission" date="2016-10" db="EMBL/GenBank/DDBJ databases">
        <title>Rodentibacter gen. nov. and new species.</title>
        <authorList>
            <person name="Christensen H."/>
        </authorList>
    </citation>
    <scope>NUCLEOTIDE SEQUENCE [LARGE SCALE GENOMIC DNA]</scope>
    <source>
        <strain evidence="2 3">H1987082031</strain>
    </source>
</reference>
<comment type="caution">
    <text evidence="2">The sequence shown here is derived from an EMBL/GenBank/DDBJ whole genome shotgun (WGS) entry which is preliminary data.</text>
</comment>
<dbReference type="AlphaFoldDB" id="A0A1V3IUG3"/>
<name>A0A1V3IUG3_9PAST</name>
<proteinExistence type="predicted"/>
<organism evidence="2 3">
    <name type="scientific">Rodentibacter trehalosifermentans</name>
    <dbReference type="NCBI Taxonomy" id="1908263"/>
    <lineage>
        <taxon>Bacteria</taxon>
        <taxon>Pseudomonadati</taxon>
        <taxon>Pseudomonadota</taxon>
        <taxon>Gammaproteobacteria</taxon>
        <taxon>Pasteurellales</taxon>
        <taxon>Pasteurellaceae</taxon>
        <taxon>Rodentibacter</taxon>
    </lineage>
</organism>
<evidence type="ECO:0000313" key="3">
    <source>
        <dbReference type="Proteomes" id="UP000189161"/>
    </source>
</evidence>
<keyword evidence="1" id="KW-0472">Membrane</keyword>
<keyword evidence="1" id="KW-0812">Transmembrane</keyword>
<evidence type="ECO:0000313" key="2">
    <source>
        <dbReference type="EMBL" id="OOF45932.1"/>
    </source>
</evidence>
<sequence>MRQNKKPRITPIQDSGLITPPKAEQQRNFSRFPFMSNLFTQINIGGSMSEQGADKYGENISSGIKCFLLMLGAGGFIALILWQLPNLANFILAIKG</sequence>
<dbReference type="EMBL" id="MLHL01000083">
    <property type="protein sequence ID" value="OOF45932.1"/>
    <property type="molecule type" value="Genomic_DNA"/>
</dbReference>
<evidence type="ECO:0000256" key="1">
    <source>
        <dbReference type="SAM" id="Phobius"/>
    </source>
</evidence>
<feature type="transmembrane region" description="Helical" evidence="1">
    <location>
        <begin position="66"/>
        <end position="84"/>
    </location>
</feature>